<comment type="caution">
    <text evidence="8">The sequence shown here is derived from an EMBL/GenBank/DDBJ whole genome shotgun (WGS) entry which is preliminary data.</text>
</comment>
<dbReference type="InterPro" id="IPR001077">
    <property type="entry name" value="COMT_C"/>
</dbReference>
<dbReference type="FunFam" id="3.40.50.150:FF:000057">
    <property type="entry name" value="O-methyltransferase ZRP4"/>
    <property type="match status" value="1"/>
</dbReference>
<dbReference type="InterPro" id="IPR012967">
    <property type="entry name" value="COMT_dimerisation"/>
</dbReference>
<dbReference type="SUPFAM" id="SSF46785">
    <property type="entry name" value="Winged helix' DNA-binding domain"/>
    <property type="match status" value="1"/>
</dbReference>
<reference evidence="8 9" key="1">
    <citation type="journal article" date="2021" name="Nat. Commun.">
        <title>Incipient diploidization of the medicinal plant Perilla within 10,000 years.</title>
        <authorList>
            <person name="Zhang Y."/>
            <person name="Shen Q."/>
            <person name="Leng L."/>
            <person name="Zhang D."/>
            <person name="Chen S."/>
            <person name="Shi Y."/>
            <person name="Ning Z."/>
            <person name="Chen S."/>
        </authorList>
    </citation>
    <scope>NUCLEOTIDE SEQUENCE [LARGE SCALE GENOMIC DNA]</scope>
    <source>
        <strain evidence="9">cv. PC099</strain>
    </source>
</reference>
<keyword evidence="2" id="KW-0808">Transferase</keyword>
<name>A0AAD4IUH6_PERFH</name>
<dbReference type="EMBL" id="SDAM02002107">
    <property type="protein sequence ID" value="KAH6821445.1"/>
    <property type="molecule type" value="Genomic_DNA"/>
</dbReference>
<organism evidence="8 9">
    <name type="scientific">Perilla frutescens var. hirtella</name>
    <name type="common">Perilla citriodora</name>
    <name type="synonym">Perilla setoyensis</name>
    <dbReference type="NCBI Taxonomy" id="608512"/>
    <lineage>
        <taxon>Eukaryota</taxon>
        <taxon>Viridiplantae</taxon>
        <taxon>Streptophyta</taxon>
        <taxon>Embryophyta</taxon>
        <taxon>Tracheophyta</taxon>
        <taxon>Spermatophyta</taxon>
        <taxon>Magnoliopsida</taxon>
        <taxon>eudicotyledons</taxon>
        <taxon>Gunneridae</taxon>
        <taxon>Pentapetalae</taxon>
        <taxon>asterids</taxon>
        <taxon>lamiids</taxon>
        <taxon>Lamiales</taxon>
        <taxon>Lamiaceae</taxon>
        <taxon>Nepetoideae</taxon>
        <taxon>Elsholtzieae</taxon>
        <taxon>Perilla</taxon>
    </lineage>
</organism>
<dbReference type="GO" id="GO:0046983">
    <property type="term" value="F:protein dimerization activity"/>
    <property type="evidence" value="ECO:0007669"/>
    <property type="project" value="InterPro"/>
</dbReference>
<dbReference type="GO" id="GO:0008757">
    <property type="term" value="F:S-adenosylmethionine-dependent methyltransferase activity"/>
    <property type="evidence" value="ECO:0007669"/>
    <property type="project" value="UniProtKB-ARBA"/>
</dbReference>
<evidence type="ECO:0008006" key="10">
    <source>
        <dbReference type="Google" id="ProtNLM"/>
    </source>
</evidence>
<dbReference type="SUPFAM" id="SSF53335">
    <property type="entry name" value="S-adenosyl-L-methionine-dependent methyltransferases"/>
    <property type="match status" value="1"/>
</dbReference>
<dbReference type="InterPro" id="IPR029063">
    <property type="entry name" value="SAM-dependent_MTases_sf"/>
</dbReference>
<dbReference type="Pfam" id="PF00891">
    <property type="entry name" value="Methyltransf_2"/>
    <property type="match status" value="1"/>
</dbReference>
<evidence type="ECO:0000313" key="8">
    <source>
        <dbReference type="EMBL" id="KAH6821445.1"/>
    </source>
</evidence>
<evidence type="ECO:0000259" key="6">
    <source>
        <dbReference type="Pfam" id="PF00891"/>
    </source>
</evidence>
<evidence type="ECO:0000256" key="1">
    <source>
        <dbReference type="ARBA" id="ARBA00022603"/>
    </source>
</evidence>
<dbReference type="InterPro" id="IPR036390">
    <property type="entry name" value="WH_DNA-bd_sf"/>
</dbReference>
<evidence type="ECO:0000256" key="5">
    <source>
        <dbReference type="PIRSR" id="PIRSR005739-1"/>
    </source>
</evidence>
<dbReference type="PANTHER" id="PTHR11746">
    <property type="entry name" value="O-METHYLTRANSFERASE"/>
    <property type="match status" value="1"/>
</dbReference>
<dbReference type="PIRSF" id="PIRSF005739">
    <property type="entry name" value="O-mtase"/>
    <property type="match status" value="1"/>
</dbReference>
<evidence type="ECO:0000259" key="7">
    <source>
        <dbReference type="Pfam" id="PF08100"/>
    </source>
</evidence>
<keyword evidence="9" id="KW-1185">Reference proteome</keyword>
<feature type="domain" description="O-methyltransferase dimerisation" evidence="7">
    <location>
        <begin position="21"/>
        <end position="109"/>
    </location>
</feature>
<dbReference type="Gene3D" id="1.10.10.10">
    <property type="entry name" value="Winged helix-like DNA-binding domain superfamily/Winged helix DNA-binding domain"/>
    <property type="match status" value="1"/>
</dbReference>
<dbReference type="GO" id="GO:0008171">
    <property type="term" value="F:O-methyltransferase activity"/>
    <property type="evidence" value="ECO:0007669"/>
    <property type="project" value="InterPro"/>
</dbReference>
<dbReference type="InterPro" id="IPR016461">
    <property type="entry name" value="COMT-like"/>
</dbReference>
<gene>
    <name evidence="8" type="ORF">C2S53_006276</name>
</gene>
<proteinExistence type="inferred from homology"/>
<evidence type="ECO:0000256" key="2">
    <source>
        <dbReference type="ARBA" id="ARBA00022679"/>
    </source>
</evidence>
<comment type="similarity">
    <text evidence="4">Belongs to the class I-like SAM-binding methyltransferase superfamily. Cation-independent O-methyltransferase family. COMT subfamily.</text>
</comment>
<dbReference type="InterPro" id="IPR036388">
    <property type="entry name" value="WH-like_DNA-bd_sf"/>
</dbReference>
<dbReference type="Pfam" id="PF08100">
    <property type="entry name" value="Dimerisation"/>
    <property type="match status" value="1"/>
</dbReference>
<accession>A0AAD4IUH6</accession>
<dbReference type="AlphaFoldDB" id="A0AAD4IUH6"/>
<protein>
    <recommendedName>
        <fullName evidence="10">Trans-resveratrol di-O-methyltransferase-like</fullName>
    </recommendedName>
</protein>
<dbReference type="Gene3D" id="3.40.50.150">
    <property type="entry name" value="Vaccinia Virus protein VP39"/>
    <property type="match status" value="1"/>
</dbReference>
<keyword evidence="3" id="KW-0949">S-adenosyl-L-methionine</keyword>
<sequence>MAFLDIVDSTQELLDAQAHVWNHTFSYVNSMCLRCAIQLGIPDIIHEHDKPITLSRLVDALPMNKAKSHGLNRLMRILVHSKIFEKVNISEEEEEEAYSLTTASRLLLRDEPLSFAPFALAMIDPIQMYPFHHLFEWFNDESPSPFHTKNGKDFWELAANEKKWNQVFNEAMASDARFVGSILVKECKHLFEGLNIVVDVAGGTGMVAKALADSFPSLKSIVLDLPHVVAGLEASENLRFESGDMFQFIPPADAVLLKWILHDWSDEDCVKILEKCKEAIIPSRNNGGKVIILDMIVDGSKEKEKETETQLHFDMMMMTVVTGKERSEKEWASLFFAAGFNNYKITPILGLRSVIEVFP</sequence>
<keyword evidence="1" id="KW-0489">Methyltransferase</keyword>
<evidence type="ECO:0000256" key="4">
    <source>
        <dbReference type="ARBA" id="ARBA00034481"/>
    </source>
</evidence>
<dbReference type="Proteomes" id="UP001190926">
    <property type="component" value="Unassembled WGS sequence"/>
</dbReference>
<dbReference type="GO" id="GO:0032259">
    <property type="term" value="P:methylation"/>
    <property type="evidence" value="ECO:0007669"/>
    <property type="project" value="UniProtKB-KW"/>
</dbReference>
<feature type="active site" description="Proton acceptor" evidence="5">
    <location>
        <position position="262"/>
    </location>
</feature>
<evidence type="ECO:0000256" key="3">
    <source>
        <dbReference type="ARBA" id="ARBA00022691"/>
    </source>
</evidence>
<evidence type="ECO:0000313" key="9">
    <source>
        <dbReference type="Proteomes" id="UP001190926"/>
    </source>
</evidence>
<dbReference type="PROSITE" id="PS51683">
    <property type="entry name" value="SAM_OMT_II"/>
    <property type="match status" value="1"/>
</dbReference>
<feature type="domain" description="O-methyltransferase C-terminal" evidence="6">
    <location>
        <begin position="131"/>
        <end position="341"/>
    </location>
</feature>
<dbReference type="FunFam" id="1.10.10.10:FF:000213">
    <property type="entry name" value="Coniferyl alcohol 9-O-methyltransferase"/>
    <property type="match status" value="1"/>
</dbReference>